<gene>
    <name evidence="1" type="ORF">TEQG_04317</name>
</gene>
<keyword evidence="2" id="KW-1185">Reference proteome</keyword>
<dbReference type="OrthoDB" id="10379831at2759"/>
<evidence type="ECO:0000313" key="2">
    <source>
        <dbReference type="Proteomes" id="UP000009169"/>
    </source>
</evidence>
<dbReference type="HOGENOM" id="CLU_2198849_0_0_1"/>
<reference evidence="2" key="1">
    <citation type="journal article" date="2012" name="MBio">
        <title>Comparative genome analysis of Trichophyton rubrum and related dermatophytes reveals candidate genes involved in infection.</title>
        <authorList>
            <person name="Martinez D.A."/>
            <person name="Oliver B.G."/>
            <person name="Graeser Y."/>
            <person name="Goldberg J.M."/>
            <person name="Li W."/>
            <person name="Martinez-Rossi N.M."/>
            <person name="Monod M."/>
            <person name="Shelest E."/>
            <person name="Barton R.C."/>
            <person name="Birch E."/>
            <person name="Brakhage A.A."/>
            <person name="Chen Z."/>
            <person name="Gurr S.J."/>
            <person name="Heiman D."/>
            <person name="Heitman J."/>
            <person name="Kosti I."/>
            <person name="Rossi A."/>
            <person name="Saif S."/>
            <person name="Samalova M."/>
            <person name="Saunders C.W."/>
            <person name="Shea T."/>
            <person name="Summerbell R.C."/>
            <person name="Xu J."/>
            <person name="Young S."/>
            <person name="Zeng Q."/>
            <person name="Birren B.W."/>
            <person name="Cuomo C.A."/>
            <person name="White T.C."/>
        </authorList>
    </citation>
    <scope>NUCLEOTIDE SEQUENCE [LARGE SCALE GENOMIC DNA]</scope>
    <source>
        <strain evidence="2">ATCC MYA-4606 / CBS 127.97</strain>
    </source>
</reference>
<accession>F2PU73</accession>
<organism evidence="1 2">
    <name type="scientific">Trichophyton equinum (strain ATCC MYA-4606 / CBS 127.97)</name>
    <name type="common">Horse ringworm fungus</name>
    <dbReference type="NCBI Taxonomy" id="559882"/>
    <lineage>
        <taxon>Eukaryota</taxon>
        <taxon>Fungi</taxon>
        <taxon>Dikarya</taxon>
        <taxon>Ascomycota</taxon>
        <taxon>Pezizomycotina</taxon>
        <taxon>Eurotiomycetes</taxon>
        <taxon>Eurotiomycetidae</taxon>
        <taxon>Onygenales</taxon>
        <taxon>Arthrodermataceae</taxon>
        <taxon>Trichophyton</taxon>
    </lineage>
</organism>
<evidence type="ECO:0000313" key="1">
    <source>
        <dbReference type="EMBL" id="EGE05441.1"/>
    </source>
</evidence>
<protein>
    <submittedName>
        <fullName evidence="1">Uncharacterized protein</fullName>
    </submittedName>
</protein>
<dbReference type="AlphaFoldDB" id="F2PU73"/>
<sequence>MAEAATGPVYHASLSRLLGLFSQRAISPLSFLLHASSGMAAAGGQSWMQPTQYLISWLPDKLLEAWSHYCLENIGPTDGVSESPLTSRDKILRWQDKMLGSRPWILSL</sequence>
<dbReference type="EMBL" id="DS995739">
    <property type="protein sequence ID" value="EGE05441.1"/>
    <property type="molecule type" value="Genomic_DNA"/>
</dbReference>
<proteinExistence type="predicted"/>
<dbReference type="VEuPathDB" id="FungiDB:TEQG_04317"/>
<dbReference type="Proteomes" id="UP000009169">
    <property type="component" value="Unassembled WGS sequence"/>
</dbReference>
<name>F2PU73_TRIEC</name>